<sequence length="184" mass="20836">MRVRKSLVLLIVSLQLWLVNILFLLNSDPFYLRSMLLLIFMVIGLGLLFLLPWHIKKIHLAELIVYSIGISIVMLMLVGLISNTVFNYLGFVAPLSAVHLLIVLDLLSILLLIINFCLKDKGDLFIKPIVFTAIDWIYFVIPPLFPIISVIGAVTLNNFGSEMYTMLLLAAIGMYVSLVVLFRR</sequence>
<keyword evidence="1" id="KW-0812">Transmembrane</keyword>
<evidence type="ECO:0000313" key="3">
    <source>
        <dbReference type="Proteomes" id="UP000699691"/>
    </source>
</evidence>
<reference evidence="2" key="1">
    <citation type="submission" date="2020-04" db="EMBL/GenBank/DDBJ databases">
        <authorList>
            <person name="Zhang T."/>
        </authorList>
    </citation>
    <scope>NUCLEOTIDE SEQUENCE</scope>
    <source>
        <strain evidence="2">HKST-UBA02</strain>
    </source>
</reference>
<name>A0A955LW27_UNCKA</name>
<dbReference type="AlphaFoldDB" id="A0A955LW27"/>
<proteinExistence type="predicted"/>
<dbReference type="EMBL" id="JAGQKY010000010">
    <property type="protein sequence ID" value="MCA9397274.1"/>
    <property type="molecule type" value="Genomic_DNA"/>
</dbReference>
<protein>
    <submittedName>
        <fullName evidence="2">Uncharacterized protein</fullName>
    </submittedName>
</protein>
<evidence type="ECO:0000313" key="2">
    <source>
        <dbReference type="EMBL" id="MCA9397274.1"/>
    </source>
</evidence>
<feature type="transmembrane region" description="Helical" evidence="1">
    <location>
        <begin position="31"/>
        <end position="51"/>
    </location>
</feature>
<keyword evidence="1" id="KW-1133">Transmembrane helix</keyword>
<feature type="transmembrane region" description="Helical" evidence="1">
    <location>
        <begin position="63"/>
        <end position="86"/>
    </location>
</feature>
<organism evidence="2 3">
    <name type="scientific">candidate division WWE3 bacterium</name>
    <dbReference type="NCBI Taxonomy" id="2053526"/>
    <lineage>
        <taxon>Bacteria</taxon>
        <taxon>Katanobacteria</taxon>
    </lineage>
</organism>
<evidence type="ECO:0000256" key="1">
    <source>
        <dbReference type="SAM" id="Phobius"/>
    </source>
</evidence>
<accession>A0A955LW27</accession>
<feature type="transmembrane region" description="Helical" evidence="1">
    <location>
        <begin position="7"/>
        <end position="25"/>
    </location>
</feature>
<feature type="transmembrane region" description="Helical" evidence="1">
    <location>
        <begin position="98"/>
        <end position="118"/>
    </location>
</feature>
<reference evidence="2" key="2">
    <citation type="journal article" date="2021" name="Microbiome">
        <title>Successional dynamics and alternative stable states in a saline activated sludge microbial community over 9 years.</title>
        <authorList>
            <person name="Wang Y."/>
            <person name="Ye J."/>
            <person name="Ju F."/>
            <person name="Liu L."/>
            <person name="Boyd J.A."/>
            <person name="Deng Y."/>
            <person name="Parks D.H."/>
            <person name="Jiang X."/>
            <person name="Yin X."/>
            <person name="Woodcroft B.J."/>
            <person name="Tyson G.W."/>
            <person name="Hugenholtz P."/>
            <person name="Polz M.F."/>
            <person name="Zhang T."/>
        </authorList>
    </citation>
    <scope>NUCLEOTIDE SEQUENCE</scope>
    <source>
        <strain evidence="2">HKST-UBA02</strain>
    </source>
</reference>
<keyword evidence="1" id="KW-0472">Membrane</keyword>
<feature type="transmembrane region" description="Helical" evidence="1">
    <location>
        <begin position="130"/>
        <end position="151"/>
    </location>
</feature>
<gene>
    <name evidence="2" type="ORF">KC573_00445</name>
</gene>
<comment type="caution">
    <text evidence="2">The sequence shown here is derived from an EMBL/GenBank/DDBJ whole genome shotgun (WGS) entry which is preliminary data.</text>
</comment>
<feature type="non-terminal residue" evidence="2">
    <location>
        <position position="184"/>
    </location>
</feature>
<feature type="transmembrane region" description="Helical" evidence="1">
    <location>
        <begin position="163"/>
        <end position="182"/>
    </location>
</feature>
<dbReference type="Proteomes" id="UP000699691">
    <property type="component" value="Unassembled WGS sequence"/>
</dbReference>